<evidence type="ECO:0000256" key="4">
    <source>
        <dbReference type="ARBA" id="ARBA00022598"/>
    </source>
</evidence>
<evidence type="ECO:0000256" key="10">
    <source>
        <dbReference type="ARBA" id="ARBA00022984"/>
    </source>
</evidence>
<reference evidence="17" key="1">
    <citation type="journal article" date="2019" name="Int. J. Syst. Evol. Microbiol.">
        <title>The Global Catalogue of Microorganisms (GCM) 10K type strain sequencing project: providing services to taxonomists for standard genome sequencing and annotation.</title>
        <authorList>
            <consortium name="The Broad Institute Genomics Platform"/>
            <consortium name="The Broad Institute Genome Sequencing Center for Infectious Disease"/>
            <person name="Wu L."/>
            <person name="Ma J."/>
        </authorList>
    </citation>
    <scope>NUCLEOTIDE SEQUENCE [LARGE SCALE GENOMIC DNA]</scope>
    <source>
        <strain evidence="17">CCUG 57263</strain>
    </source>
</reference>
<dbReference type="Pfam" id="PF01820">
    <property type="entry name" value="Dala_Dala_lig_N"/>
    <property type="match status" value="1"/>
</dbReference>
<gene>
    <name evidence="13" type="primary">ddl</name>
    <name evidence="16" type="ORF">ACFQ03_07440</name>
</gene>
<comment type="pathway">
    <text evidence="13">Cell wall biogenesis; peptidoglycan biosynthesis.</text>
</comment>
<evidence type="ECO:0000313" key="16">
    <source>
        <dbReference type="EMBL" id="MFD0868979.1"/>
    </source>
</evidence>
<keyword evidence="5" id="KW-0479">Metal-binding</keyword>
<dbReference type="InterPro" id="IPR005905">
    <property type="entry name" value="D_ala_D_ala"/>
</dbReference>
<dbReference type="Pfam" id="PF07478">
    <property type="entry name" value="Dala_Dala_lig_C"/>
    <property type="match status" value="1"/>
</dbReference>
<dbReference type="InterPro" id="IPR013815">
    <property type="entry name" value="ATP_grasp_subdomain_1"/>
</dbReference>
<dbReference type="PANTHER" id="PTHR23132:SF25">
    <property type="entry name" value="D-ALANINE--D-ALANINE LIGASE A"/>
    <property type="match status" value="1"/>
</dbReference>
<dbReference type="InterPro" id="IPR016185">
    <property type="entry name" value="PreATP-grasp_dom_sf"/>
</dbReference>
<dbReference type="GO" id="GO:0008716">
    <property type="term" value="F:D-alanine-D-alanine ligase activity"/>
    <property type="evidence" value="ECO:0007669"/>
    <property type="project" value="UniProtKB-EC"/>
</dbReference>
<evidence type="ECO:0000256" key="1">
    <source>
        <dbReference type="ARBA" id="ARBA00001936"/>
    </source>
</evidence>
<keyword evidence="6 14" id="KW-0547">Nucleotide-binding</keyword>
<keyword evidence="7 14" id="KW-0067">ATP-binding</keyword>
<keyword evidence="9 13" id="KW-0133">Cell shape</keyword>
<dbReference type="SUPFAM" id="SSF56059">
    <property type="entry name" value="Glutathione synthetase ATP-binding domain-like"/>
    <property type="match status" value="1"/>
</dbReference>
<dbReference type="InterPro" id="IPR011095">
    <property type="entry name" value="Dala_Dala_lig_C"/>
</dbReference>
<keyword evidence="11" id="KW-0464">Manganese</keyword>
<accession>A0ABW3D898</accession>
<evidence type="ECO:0000259" key="15">
    <source>
        <dbReference type="PROSITE" id="PS50975"/>
    </source>
</evidence>
<feature type="domain" description="ATP-grasp" evidence="15">
    <location>
        <begin position="137"/>
        <end position="343"/>
    </location>
</feature>
<evidence type="ECO:0000313" key="17">
    <source>
        <dbReference type="Proteomes" id="UP001597120"/>
    </source>
</evidence>
<name>A0ABW3D898_9BACL</name>
<dbReference type="Proteomes" id="UP001597120">
    <property type="component" value="Unassembled WGS sequence"/>
</dbReference>
<dbReference type="Gene3D" id="3.40.50.20">
    <property type="match status" value="1"/>
</dbReference>
<proteinExistence type="inferred from homology"/>
<dbReference type="PROSITE" id="PS00843">
    <property type="entry name" value="DALA_DALA_LIGASE_1"/>
    <property type="match status" value="1"/>
</dbReference>
<dbReference type="PANTHER" id="PTHR23132">
    <property type="entry name" value="D-ALANINE--D-ALANINE LIGASE"/>
    <property type="match status" value="1"/>
</dbReference>
<dbReference type="Gene3D" id="3.30.470.20">
    <property type="entry name" value="ATP-grasp fold, B domain"/>
    <property type="match status" value="1"/>
</dbReference>
<evidence type="ECO:0000256" key="9">
    <source>
        <dbReference type="ARBA" id="ARBA00022960"/>
    </source>
</evidence>
<keyword evidence="17" id="KW-1185">Reference proteome</keyword>
<keyword evidence="4 13" id="KW-0436">Ligase</keyword>
<evidence type="ECO:0000256" key="8">
    <source>
        <dbReference type="ARBA" id="ARBA00022842"/>
    </source>
</evidence>
<keyword evidence="8" id="KW-0460">Magnesium</keyword>
<comment type="similarity">
    <text evidence="3 13">Belongs to the D-alanine--D-alanine ligase family.</text>
</comment>
<dbReference type="HAMAP" id="MF_00047">
    <property type="entry name" value="Dala_Dala_lig"/>
    <property type="match status" value="1"/>
</dbReference>
<comment type="catalytic activity">
    <reaction evidence="13">
        <text>2 D-alanine + ATP = D-alanyl-D-alanine + ADP + phosphate + H(+)</text>
        <dbReference type="Rhea" id="RHEA:11224"/>
        <dbReference type="ChEBI" id="CHEBI:15378"/>
        <dbReference type="ChEBI" id="CHEBI:30616"/>
        <dbReference type="ChEBI" id="CHEBI:43474"/>
        <dbReference type="ChEBI" id="CHEBI:57416"/>
        <dbReference type="ChEBI" id="CHEBI:57822"/>
        <dbReference type="ChEBI" id="CHEBI:456216"/>
        <dbReference type="EC" id="6.3.2.4"/>
    </reaction>
</comment>
<comment type="cofactor">
    <cofactor evidence="1">
        <name>Mn(2+)</name>
        <dbReference type="ChEBI" id="CHEBI:29035"/>
    </cofactor>
</comment>
<evidence type="ECO:0000256" key="6">
    <source>
        <dbReference type="ARBA" id="ARBA00022741"/>
    </source>
</evidence>
<comment type="function">
    <text evidence="13">Cell wall formation.</text>
</comment>
<dbReference type="RefSeq" id="WP_144941680.1">
    <property type="nucleotide sequence ID" value="NZ_JBHTIU010000027.1"/>
</dbReference>
<dbReference type="PROSITE" id="PS50975">
    <property type="entry name" value="ATP_GRASP"/>
    <property type="match status" value="1"/>
</dbReference>
<evidence type="ECO:0000256" key="11">
    <source>
        <dbReference type="ARBA" id="ARBA00023211"/>
    </source>
</evidence>
<comment type="cofactor">
    <cofactor evidence="2">
        <name>Mg(2+)</name>
        <dbReference type="ChEBI" id="CHEBI:18420"/>
    </cofactor>
</comment>
<dbReference type="Gene3D" id="3.30.1490.20">
    <property type="entry name" value="ATP-grasp fold, A domain"/>
    <property type="match status" value="1"/>
</dbReference>
<evidence type="ECO:0000256" key="12">
    <source>
        <dbReference type="ARBA" id="ARBA00023316"/>
    </source>
</evidence>
<dbReference type="NCBIfam" id="TIGR01205">
    <property type="entry name" value="D_ala_D_alaTIGR"/>
    <property type="match status" value="1"/>
</dbReference>
<protein>
    <recommendedName>
        <fullName evidence="13">D-alanine--D-alanine ligase</fullName>
        <ecNumber evidence="13">6.3.2.4</ecNumber>
    </recommendedName>
    <alternativeName>
        <fullName evidence="13">D-Ala-D-Ala ligase</fullName>
    </alternativeName>
    <alternativeName>
        <fullName evidence="13">D-alanylalanine synthetase</fullName>
    </alternativeName>
</protein>
<comment type="subcellular location">
    <subcellularLocation>
        <location evidence="13">Cytoplasm</location>
    </subcellularLocation>
</comment>
<sequence length="361" mass="40504">MTTNLYVLYGGKSAEHEVSLLTALTVLNALDKQKYNVYPIYITKAGIWCSLGLLDHELTDVTELQAEHPDTRPAASIGNLLCKLFSEGTEQKVVLPVLHGTNGEDGTVQGLLELMDVPYVGNGVLSSAAGMDKVIMKDLFAQAGIPQTDYTALLQHEWQSDAERECLRIEGRIGYPCYVKPANLGSSVGISRCDNRQDLCRAVHIALQYDRKLVIEKEVIGREIQLAVIGNDHPQCSVAGEFIKELDFFDYDKKYKSGRLIQQIPARLTDDIHSRLMDLSIQAFTALDGAGLMRVDFFVTDDNDIYINEVNTLPGFTKISMFPTLWEKTNGTTYAQLIDKLIELALERHERKQARNYRRDE</sequence>
<evidence type="ECO:0000256" key="13">
    <source>
        <dbReference type="HAMAP-Rule" id="MF_00047"/>
    </source>
</evidence>
<comment type="caution">
    <text evidence="16">The sequence shown here is derived from an EMBL/GenBank/DDBJ whole genome shotgun (WGS) entry which is preliminary data.</text>
</comment>
<dbReference type="PIRSF" id="PIRSF039102">
    <property type="entry name" value="Ddl/VanB"/>
    <property type="match status" value="1"/>
</dbReference>
<keyword evidence="10 13" id="KW-0573">Peptidoglycan synthesis</keyword>
<keyword evidence="13" id="KW-0963">Cytoplasm</keyword>
<dbReference type="EMBL" id="JBHTIU010000027">
    <property type="protein sequence ID" value="MFD0868979.1"/>
    <property type="molecule type" value="Genomic_DNA"/>
</dbReference>
<evidence type="ECO:0000256" key="14">
    <source>
        <dbReference type="PROSITE-ProRule" id="PRU00409"/>
    </source>
</evidence>
<dbReference type="NCBIfam" id="NF002528">
    <property type="entry name" value="PRK01966.1-4"/>
    <property type="match status" value="1"/>
</dbReference>
<dbReference type="InterPro" id="IPR000291">
    <property type="entry name" value="D-Ala_lig_Van_CS"/>
</dbReference>
<keyword evidence="12 13" id="KW-0961">Cell wall biogenesis/degradation</keyword>
<evidence type="ECO:0000256" key="7">
    <source>
        <dbReference type="ARBA" id="ARBA00022840"/>
    </source>
</evidence>
<evidence type="ECO:0000256" key="3">
    <source>
        <dbReference type="ARBA" id="ARBA00010871"/>
    </source>
</evidence>
<dbReference type="SUPFAM" id="SSF52440">
    <property type="entry name" value="PreATP-grasp domain"/>
    <property type="match status" value="1"/>
</dbReference>
<dbReference type="InterPro" id="IPR011761">
    <property type="entry name" value="ATP-grasp"/>
</dbReference>
<evidence type="ECO:0000256" key="2">
    <source>
        <dbReference type="ARBA" id="ARBA00001946"/>
    </source>
</evidence>
<dbReference type="InterPro" id="IPR011127">
    <property type="entry name" value="Dala_Dala_lig_N"/>
</dbReference>
<evidence type="ECO:0000256" key="5">
    <source>
        <dbReference type="ARBA" id="ARBA00022723"/>
    </source>
</evidence>
<organism evidence="16 17">
    <name type="scientific">Paenibacillus residui</name>
    <dbReference type="NCBI Taxonomy" id="629724"/>
    <lineage>
        <taxon>Bacteria</taxon>
        <taxon>Bacillati</taxon>
        <taxon>Bacillota</taxon>
        <taxon>Bacilli</taxon>
        <taxon>Bacillales</taxon>
        <taxon>Paenibacillaceae</taxon>
        <taxon>Paenibacillus</taxon>
    </lineage>
</organism>
<dbReference type="EC" id="6.3.2.4" evidence="13"/>
<dbReference type="NCBIfam" id="NF002526">
    <property type="entry name" value="PRK01966.1-2"/>
    <property type="match status" value="1"/>
</dbReference>